<dbReference type="GO" id="GO:0005975">
    <property type="term" value="P:carbohydrate metabolic process"/>
    <property type="evidence" value="ECO:0007669"/>
    <property type="project" value="InterPro"/>
</dbReference>
<protein>
    <recommendedName>
        <fullName evidence="3">D-glucuronyl C5-epimerase C-terminal domain-containing protein</fullName>
    </recommendedName>
</protein>
<dbReference type="AlphaFoldDB" id="A0A1D8JJ87"/>
<gene>
    <name evidence="1" type="ORF">BI350_15260</name>
</gene>
<dbReference type="EMBL" id="CP017560">
    <property type="protein sequence ID" value="AOV08767.1"/>
    <property type="molecule type" value="Genomic_DNA"/>
</dbReference>
<dbReference type="KEGG" id="surl:BI350_15260"/>
<evidence type="ECO:0008006" key="3">
    <source>
        <dbReference type="Google" id="ProtNLM"/>
    </source>
</evidence>
<dbReference type="RefSeq" id="WP_075528930.1">
    <property type="nucleotide sequence ID" value="NZ_CP017560.1"/>
</dbReference>
<organism evidence="1 2">
    <name type="scientific">Sporosarcina ureilytica</name>
    <dbReference type="NCBI Taxonomy" id="298596"/>
    <lineage>
        <taxon>Bacteria</taxon>
        <taxon>Bacillati</taxon>
        <taxon>Bacillota</taxon>
        <taxon>Bacilli</taxon>
        <taxon>Bacillales</taxon>
        <taxon>Caryophanaceae</taxon>
        <taxon>Sporosarcina</taxon>
    </lineage>
</organism>
<dbReference type="SUPFAM" id="SSF48208">
    <property type="entry name" value="Six-hairpin glycosidases"/>
    <property type="match status" value="1"/>
</dbReference>
<keyword evidence="2" id="KW-1185">Reference proteome</keyword>
<dbReference type="Proteomes" id="UP000185746">
    <property type="component" value="Chromosome"/>
</dbReference>
<evidence type="ECO:0000313" key="2">
    <source>
        <dbReference type="Proteomes" id="UP000185746"/>
    </source>
</evidence>
<evidence type="ECO:0000313" key="1">
    <source>
        <dbReference type="EMBL" id="AOV08767.1"/>
    </source>
</evidence>
<accession>A0A1D8JJ87</accession>
<dbReference type="InterPro" id="IPR008928">
    <property type="entry name" value="6-hairpin_glycosidase_sf"/>
</dbReference>
<sequence>MKKNKAISTLIVLLLFTAIIFSVTKMMRSDNPHPLEKDDIKEAIVLNKENYEGNHILLILMEGINLFSYGYDFQLEKQEKKEKINARDEIFEFSIRKNDELIGNLEIVVREIDNEDKFIFSRFERRTTNEATIPLEIIFADEKKYEFFQFEEEIEQDHDRVFGIDHTSNVKGLYSIGDKYDMFLSQNYISKELTTMYEDGRVSTLRELVNEDKNLKIDVIDNYLLYALELRTTGKDQISENWFLLSSEKLFSSEEEMMKYKKQTNHDFISSRKWLTSDGPYTKLPWSIEPSTKLGYGRNLVVVQGMPFIKNYQIQAERFYYDMIVNSVNYVWDFKKDSDLWETEYTSTWLKNDYGIIAPYTDTRHNENISLFLSRAGSILGNQELKDSYLLYADFLVNQEEVGNVLQTDNGYYILDYYSEVQTKKTHVSLNHALGEMSYLFDVYRETKNDKYLQVALKIKQAVEDIGEQWINPNNGDLWYQINGDYTFEGKDYDTLTLYDLVVSVGYYEEFQLPFGDVYEKLMSSKIDFIIESEVEIEKPLYNQLIALGFEEKLKGYEHVIDFRE</sequence>
<name>A0A1D8JJ87_9BACL</name>
<proteinExistence type="predicted"/>
<reference evidence="1 2" key="1">
    <citation type="submission" date="2016-09" db="EMBL/GenBank/DDBJ databases">
        <title>Complete genome sequence of the Lysinibacillus sphaericus LMG 22257, a specie of Bacillus with ureolytic activity that can effectively biodeposit calcium carbonate.</title>
        <authorList>
            <person name="Yan W."/>
        </authorList>
    </citation>
    <scope>NUCLEOTIDE SEQUENCE [LARGE SCALE GENOMIC DNA]</scope>
    <source>
        <strain evidence="1 2">LMG 22257</strain>
    </source>
</reference>